<gene>
    <name evidence="15" type="ORF">EYC87_06160</name>
</gene>
<reference evidence="15" key="1">
    <citation type="submission" date="2019-02" db="EMBL/GenBank/DDBJ databases">
        <authorList>
            <person name="Li S.-H."/>
        </authorList>
    </citation>
    <scope>NUCLEOTIDE SEQUENCE</scope>
    <source>
        <strain evidence="15">IMCC8485</strain>
    </source>
</reference>
<evidence type="ECO:0000256" key="11">
    <source>
        <dbReference type="PROSITE-ProRule" id="PRU01360"/>
    </source>
</evidence>
<keyword evidence="7 12" id="KW-0798">TonB box</keyword>
<dbReference type="PANTHER" id="PTHR30069:SF29">
    <property type="entry name" value="HEMOGLOBIN AND HEMOGLOBIN-HAPTOGLOBIN-BINDING PROTEIN 1-RELATED"/>
    <property type="match status" value="1"/>
</dbReference>
<proteinExistence type="inferred from homology"/>
<evidence type="ECO:0000256" key="5">
    <source>
        <dbReference type="ARBA" id="ARBA00022692"/>
    </source>
</evidence>
<comment type="similarity">
    <text evidence="2">Belongs to the TonB-dependent receptor family. Hemoglobin/haptoglobin binding protein subfamily.</text>
</comment>
<dbReference type="Pfam" id="PF00593">
    <property type="entry name" value="TonB_dep_Rec_b-barrel"/>
    <property type="match status" value="1"/>
</dbReference>
<evidence type="ECO:0000256" key="6">
    <source>
        <dbReference type="ARBA" id="ARBA00022729"/>
    </source>
</evidence>
<dbReference type="InterPro" id="IPR000531">
    <property type="entry name" value="Beta-barrel_TonB"/>
</dbReference>
<keyword evidence="6" id="KW-0732">Signal</keyword>
<evidence type="ECO:0000313" key="16">
    <source>
        <dbReference type="Proteomes" id="UP001143307"/>
    </source>
</evidence>
<accession>A0ABT3STA8</accession>
<comment type="caution">
    <text evidence="15">The sequence shown here is derived from an EMBL/GenBank/DDBJ whole genome shotgun (WGS) entry which is preliminary data.</text>
</comment>
<evidence type="ECO:0000256" key="10">
    <source>
        <dbReference type="ARBA" id="ARBA00023237"/>
    </source>
</evidence>
<evidence type="ECO:0000256" key="4">
    <source>
        <dbReference type="ARBA" id="ARBA00022452"/>
    </source>
</evidence>
<evidence type="ECO:0000259" key="14">
    <source>
        <dbReference type="Pfam" id="PF07715"/>
    </source>
</evidence>
<evidence type="ECO:0000256" key="1">
    <source>
        <dbReference type="ARBA" id="ARBA00004571"/>
    </source>
</evidence>
<organism evidence="15 16">
    <name type="scientific">Candidatus Seongchinamella marina</name>
    <dbReference type="NCBI Taxonomy" id="2518990"/>
    <lineage>
        <taxon>Bacteria</taxon>
        <taxon>Pseudomonadati</taxon>
        <taxon>Pseudomonadota</taxon>
        <taxon>Gammaproteobacteria</taxon>
        <taxon>Cellvibrionales</taxon>
        <taxon>Halieaceae</taxon>
        <taxon>Seongchinamella</taxon>
    </lineage>
</organism>
<dbReference type="InterPro" id="IPR012910">
    <property type="entry name" value="Plug_dom"/>
</dbReference>
<dbReference type="SUPFAM" id="SSF56935">
    <property type="entry name" value="Porins"/>
    <property type="match status" value="1"/>
</dbReference>
<keyword evidence="5 11" id="KW-0812">Transmembrane</keyword>
<feature type="domain" description="TonB-dependent receptor-like beta-barrel" evidence="13">
    <location>
        <begin position="198"/>
        <end position="613"/>
    </location>
</feature>
<feature type="domain" description="TonB-dependent receptor plug" evidence="14">
    <location>
        <begin position="66"/>
        <end position="172"/>
    </location>
</feature>
<dbReference type="PANTHER" id="PTHR30069">
    <property type="entry name" value="TONB-DEPENDENT OUTER MEMBRANE RECEPTOR"/>
    <property type="match status" value="1"/>
</dbReference>
<evidence type="ECO:0000256" key="7">
    <source>
        <dbReference type="ARBA" id="ARBA00023077"/>
    </source>
</evidence>
<evidence type="ECO:0000256" key="2">
    <source>
        <dbReference type="ARBA" id="ARBA00008143"/>
    </source>
</evidence>
<keyword evidence="10 11" id="KW-0998">Cell outer membrane</keyword>
<evidence type="ECO:0000256" key="9">
    <source>
        <dbReference type="ARBA" id="ARBA00023170"/>
    </source>
</evidence>
<evidence type="ECO:0000313" key="15">
    <source>
        <dbReference type="EMBL" id="MCX2973170.1"/>
    </source>
</evidence>
<dbReference type="EMBL" id="SHNP01000002">
    <property type="protein sequence ID" value="MCX2973170.1"/>
    <property type="molecule type" value="Genomic_DNA"/>
</dbReference>
<protein>
    <submittedName>
        <fullName evidence="15">TonB-dependent receptor</fullName>
    </submittedName>
</protein>
<dbReference type="InterPro" id="IPR037066">
    <property type="entry name" value="Plug_dom_sf"/>
</dbReference>
<dbReference type="Gene3D" id="2.40.170.20">
    <property type="entry name" value="TonB-dependent receptor, beta-barrel domain"/>
    <property type="match status" value="1"/>
</dbReference>
<dbReference type="Pfam" id="PF07715">
    <property type="entry name" value="Plug"/>
    <property type="match status" value="1"/>
</dbReference>
<keyword evidence="8 11" id="KW-0472">Membrane</keyword>
<sequence>MPSTFAVSPGFPPSVAQIQAIEELKLNKLTPSLALALAFATGSVAAQTNNKLEEIIVVSSRVPMPLREIGTSVSVLAASEIQFRGYASLYDVLRTQPGVTVTNTGGMGAPSTVRIRGEEGYRTRAYIDGIDISDPSGIQISPKFEHLMSAGISRVEILRGPQGLMYGADAGGVINIQTDSTREGLAGSIEAEGGRFDTQRFSANVAGGNGTVDFSANAADYTTEGFNATTGDISRDNDGYDNTTFHGRLGWNATEDLRFEIVARDVDGEGEYDDCYDADFLLSNDCSNDYEQQAWRASADFQQGSLTHNLAYTKSETDSQFYTEGLPAFGGEGEVERTSYLGSWGASESVRLVYGVDLRTDSFDDGYNAHERDQDGYYFEYQGNHLENVFVTAGVRYDDNEDFGTHTTYRLSGAYLFTVGAGEMKLKAAYGTGFRPPSLFEIASNDSGYPPASLVDLEEEESGGYDIGLTWALDNGLYLEATYFDQEIDNEIFYDLEFFSGYLQENGTSDSKGVELVAIAPLGAGFSLNSNYTYNETNNSEGEQRARRPEQMFNLGVTWQTASDRLMLGVNLRGAYDAVSTSGAALDDYETLDFSADWRVVNALHLYGRVENLTDEKYEEVGGFNTSGAAGYVGLRYKF</sequence>
<dbReference type="InterPro" id="IPR039426">
    <property type="entry name" value="TonB-dep_rcpt-like"/>
</dbReference>
<evidence type="ECO:0000259" key="13">
    <source>
        <dbReference type="Pfam" id="PF00593"/>
    </source>
</evidence>
<keyword evidence="16" id="KW-1185">Reference proteome</keyword>
<dbReference type="CDD" id="cd01347">
    <property type="entry name" value="ligand_gated_channel"/>
    <property type="match status" value="1"/>
</dbReference>
<keyword evidence="9 15" id="KW-0675">Receptor</keyword>
<dbReference type="PROSITE" id="PS52016">
    <property type="entry name" value="TONB_DEPENDENT_REC_3"/>
    <property type="match status" value="1"/>
</dbReference>
<evidence type="ECO:0000256" key="3">
    <source>
        <dbReference type="ARBA" id="ARBA00022448"/>
    </source>
</evidence>
<evidence type="ECO:0000256" key="8">
    <source>
        <dbReference type="ARBA" id="ARBA00023136"/>
    </source>
</evidence>
<keyword evidence="4 11" id="KW-1134">Transmembrane beta strand</keyword>
<evidence type="ECO:0000256" key="12">
    <source>
        <dbReference type="RuleBase" id="RU003357"/>
    </source>
</evidence>
<name>A0ABT3STA8_9GAMM</name>
<dbReference type="InterPro" id="IPR036942">
    <property type="entry name" value="Beta-barrel_TonB_sf"/>
</dbReference>
<keyword evidence="3 11" id="KW-0813">Transport</keyword>
<dbReference type="Proteomes" id="UP001143307">
    <property type="component" value="Unassembled WGS sequence"/>
</dbReference>
<comment type="subcellular location">
    <subcellularLocation>
        <location evidence="1 11">Cell outer membrane</location>
        <topology evidence="1 11">Multi-pass membrane protein</topology>
    </subcellularLocation>
</comment>
<dbReference type="Gene3D" id="2.170.130.10">
    <property type="entry name" value="TonB-dependent receptor, plug domain"/>
    <property type="match status" value="1"/>
</dbReference>